<organism evidence="2 3">
    <name type="scientific">Achromobacter pestifer</name>
    <dbReference type="NCBI Taxonomy" id="1353889"/>
    <lineage>
        <taxon>Bacteria</taxon>
        <taxon>Pseudomonadati</taxon>
        <taxon>Pseudomonadota</taxon>
        <taxon>Betaproteobacteria</taxon>
        <taxon>Burkholderiales</taxon>
        <taxon>Alcaligenaceae</taxon>
        <taxon>Achromobacter</taxon>
    </lineage>
</organism>
<name>A0A6S6YV93_9BURK</name>
<evidence type="ECO:0008006" key="4">
    <source>
        <dbReference type="Google" id="ProtNLM"/>
    </source>
</evidence>
<keyword evidence="3" id="KW-1185">Reference proteome</keyword>
<dbReference type="RefSeq" id="WP_175174913.1">
    <property type="nucleotide sequence ID" value="NZ_CADIJX010000003.1"/>
</dbReference>
<evidence type="ECO:0000313" key="2">
    <source>
        <dbReference type="EMBL" id="CAB3647896.1"/>
    </source>
</evidence>
<dbReference type="AlphaFoldDB" id="A0A6S6YV93"/>
<sequence>MLNHACTLVFRLRSLAVLGLSLCAGTLAAQPAGTPLIVVEDHGGSAAQPYYEALDLQPRAARPASPPRSVPMPQIGPVDEAAMLPVRSARLAPGTVSRRTIQAAGLSPLFLVGDDERSRAWLRQRVATLRDLNATGLVVNVESASGLAALRTLVPGLTLTPTSGDDLAERLNLRHYPVLITASGIEQ</sequence>
<reference evidence="2 3" key="1">
    <citation type="submission" date="2020-04" db="EMBL/GenBank/DDBJ databases">
        <authorList>
            <person name="De Canck E."/>
        </authorList>
    </citation>
    <scope>NUCLEOTIDE SEQUENCE [LARGE SCALE GENOMIC DNA]</scope>
    <source>
        <strain evidence="2 3">LMG 3431</strain>
    </source>
</reference>
<feature type="chain" id="PRO_5028948883" description="Integrating conjugative element protein" evidence="1">
    <location>
        <begin position="30"/>
        <end position="187"/>
    </location>
</feature>
<gene>
    <name evidence="2" type="ORF">LMG3431_02609</name>
</gene>
<evidence type="ECO:0000313" key="3">
    <source>
        <dbReference type="Proteomes" id="UP000494108"/>
    </source>
</evidence>
<proteinExistence type="predicted"/>
<dbReference type="Pfam" id="PF11072">
    <property type="entry name" value="DUF2859"/>
    <property type="match status" value="1"/>
</dbReference>
<dbReference type="EMBL" id="CADIJX010000003">
    <property type="protein sequence ID" value="CAB3647896.1"/>
    <property type="molecule type" value="Genomic_DNA"/>
</dbReference>
<accession>A0A6S6YV93</accession>
<protein>
    <recommendedName>
        <fullName evidence="4">Integrating conjugative element protein</fullName>
    </recommendedName>
</protein>
<evidence type="ECO:0000256" key="1">
    <source>
        <dbReference type="SAM" id="SignalP"/>
    </source>
</evidence>
<dbReference type="NCBIfam" id="TIGR03765">
    <property type="entry name" value="ICE_PFL_4695"/>
    <property type="match status" value="1"/>
</dbReference>
<dbReference type="Proteomes" id="UP000494108">
    <property type="component" value="Unassembled WGS sequence"/>
</dbReference>
<keyword evidence="1" id="KW-0732">Signal</keyword>
<feature type="signal peptide" evidence="1">
    <location>
        <begin position="1"/>
        <end position="29"/>
    </location>
</feature>
<dbReference type="InterPro" id="IPR021300">
    <property type="entry name" value="Integr_conj_element_PFL4695"/>
</dbReference>